<dbReference type="Proteomes" id="UP001224775">
    <property type="component" value="Unassembled WGS sequence"/>
</dbReference>
<feature type="compositionally biased region" description="Polar residues" evidence="1">
    <location>
        <begin position="71"/>
        <end position="88"/>
    </location>
</feature>
<feature type="region of interest" description="Disordered" evidence="1">
    <location>
        <begin position="431"/>
        <end position="514"/>
    </location>
</feature>
<feature type="region of interest" description="Disordered" evidence="1">
    <location>
        <begin position="256"/>
        <end position="299"/>
    </location>
</feature>
<sequence length="553" mass="60229">MEDSNANATPKLKRSTYLSAMIGSSRRRSGGEWSITSSDEASTSTYTLQQHNLLLPAHKASGSRRKLRHVTLNNEGQQNSSTTMSNRDYFNLRRPKGTTAHQGRQLRRGSTSTTAASGDAPLTFGAGGVPLASSASLGLPATTGSNGGSATSSVASTHSNSRRRRVSADQQRRGGSLSSSSFNKSKQRSNSLQYYYPNPFSTTNLNDLMRLQQQQQQPGNTGSSQVLSMHSTSSSSGQDDRLDTAWLDQLDRQDLLLRDNNKNDPNSDSEEEEESIAPLSYNNNKRRNKKRQLPSGYRSLPQLQAAATTTLLPTLSHNNSYSTLNYFNNNHHHTMSCHCKRNFFQQVLDPIDGSDNDVNSRRRNEAWKEIRYDDIDNTSMGSNEEGVRVEEVSDDECRVNGGGGVKCRHQGIGSLLGECCMDSIGGIVSDDNDVSCSEESKTDTTAKRGGGWSSPSSWSGVPLPSSQRKRKSVDDSSSMSGEEDDNNQSSWTSPPTSLVGVPSQPPPRRVNTIGAGLAYGSDAWRSYQSKLDVRGDGGLSSLSRFRLSSSLGR</sequence>
<accession>A0AAD8Y2D7</accession>
<feature type="compositionally biased region" description="Low complexity" evidence="1">
    <location>
        <begin position="173"/>
        <end position="191"/>
    </location>
</feature>
<feature type="compositionally biased region" description="Polar residues" evidence="1">
    <location>
        <begin position="218"/>
        <end position="237"/>
    </location>
</feature>
<organism evidence="2 3">
    <name type="scientific">Skeletonema marinoi</name>
    <dbReference type="NCBI Taxonomy" id="267567"/>
    <lineage>
        <taxon>Eukaryota</taxon>
        <taxon>Sar</taxon>
        <taxon>Stramenopiles</taxon>
        <taxon>Ochrophyta</taxon>
        <taxon>Bacillariophyta</taxon>
        <taxon>Coscinodiscophyceae</taxon>
        <taxon>Thalassiosirophycidae</taxon>
        <taxon>Thalassiosirales</taxon>
        <taxon>Skeletonemataceae</taxon>
        <taxon>Skeletonema</taxon>
        <taxon>Skeletonema marinoi-dohrnii complex</taxon>
    </lineage>
</organism>
<keyword evidence="3" id="KW-1185">Reference proteome</keyword>
<feature type="region of interest" description="Disordered" evidence="1">
    <location>
        <begin position="1"/>
        <end position="39"/>
    </location>
</feature>
<protein>
    <submittedName>
        <fullName evidence="2">Uncharacterized protein</fullName>
    </submittedName>
</protein>
<dbReference type="EMBL" id="JATAAI010000023">
    <property type="protein sequence ID" value="KAK1737767.1"/>
    <property type="molecule type" value="Genomic_DNA"/>
</dbReference>
<feature type="region of interest" description="Disordered" evidence="1">
    <location>
        <begin position="69"/>
        <end position="121"/>
    </location>
</feature>
<feature type="compositionally biased region" description="Low complexity" evidence="1">
    <location>
        <begin position="453"/>
        <end position="466"/>
    </location>
</feature>
<evidence type="ECO:0000256" key="1">
    <source>
        <dbReference type="SAM" id="MobiDB-lite"/>
    </source>
</evidence>
<reference evidence="2" key="1">
    <citation type="submission" date="2023-06" db="EMBL/GenBank/DDBJ databases">
        <title>Survivors Of The Sea: Transcriptome response of Skeletonema marinoi to long-term dormancy.</title>
        <authorList>
            <person name="Pinder M.I.M."/>
            <person name="Kourtchenko O."/>
            <person name="Robertson E.K."/>
            <person name="Larsson T."/>
            <person name="Maumus F."/>
            <person name="Osuna-Cruz C.M."/>
            <person name="Vancaester E."/>
            <person name="Stenow R."/>
            <person name="Vandepoele K."/>
            <person name="Ploug H."/>
            <person name="Bruchert V."/>
            <person name="Godhe A."/>
            <person name="Topel M."/>
        </authorList>
    </citation>
    <scope>NUCLEOTIDE SEQUENCE</scope>
    <source>
        <strain evidence="2">R05AC</strain>
    </source>
</reference>
<evidence type="ECO:0000313" key="2">
    <source>
        <dbReference type="EMBL" id="KAK1737767.1"/>
    </source>
</evidence>
<dbReference type="AlphaFoldDB" id="A0AAD8Y2D7"/>
<feature type="compositionally biased region" description="Low complexity" evidence="1">
    <location>
        <begin position="141"/>
        <end position="159"/>
    </location>
</feature>
<feature type="region of interest" description="Disordered" evidence="1">
    <location>
        <begin position="213"/>
        <end position="241"/>
    </location>
</feature>
<feature type="region of interest" description="Disordered" evidence="1">
    <location>
        <begin position="140"/>
        <end position="198"/>
    </location>
</feature>
<gene>
    <name evidence="2" type="ORF">QTG54_011539</name>
</gene>
<name>A0AAD8Y2D7_9STRA</name>
<comment type="caution">
    <text evidence="2">The sequence shown here is derived from an EMBL/GenBank/DDBJ whole genome shotgun (WGS) entry which is preliminary data.</text>
</comment>
<proteinExistence type="predicted"/>
<feature type="compositionally biased region" description="Polar residues" evidence="1">
    <location>
        <begin position="487"/>
        <end position="496"/>
    </location>
</feature>
<evidence type="ECO:0000313" key="3">
    <source>
        <dbReference type="Proteomes" id="UP001224775"/>
    </source>
</evidence>